<proteinExistence type="inferred from homology"/>
<dbReference type="SUPFAM" id="SSF64518">
    <property type="entry name" value="Phase 1 flagellin"/>
    <property type="match status" value="1"/>
</dbReference>
<reference evidence="6 7" key="1">
    <citation type="submission" date="2018-09" db="EMBL/GenBank/DDBJ databases">
        <title>Marinorhizobium profundi gen. nov., sp. nov., isolated from a deep-sea sediment sample from the New Britain Trench and proposal of Marinorhizobiaceae fam. nov. in the order Rhizobiales of the class Alphaproteobacteria.</title>
        <authorList>
            <person name="Cao J."/>
        </authorList>
    </citation>
    <scope>NUCLEOTIDE SEQUENCE [LARGE SCALE GENOMIC DNA]</scope>
    <source>
        <strain evidence="6 7">WS11</strain>
    </source>
</reference>
<evidence type="ECO:0000256" key="3">
    <source>
        <dbReference type="RuleBase" id="RU362073"/>
    </source>
</evidence>
<dbReference type="InterPro" id="IPR046358">
    <property type="entry name" value="Flagellin_C"/>
</dbReference>
<keyword evidence="6" id="KW-0282">Flagellum</keyword>
<comment type="similarity">
    <text evidence="1 3">Belongs to the bacterial flagellin family.</text>
</comment>
<dbReference type="PANTHER" id="PTHR42792">
    <property type="entry name" value="FLAGELLIN"/>
    <property type="match status" value="1"/>
</dbReference>
<dbReference type="GO" id="GO:0005576">
    <property type="term" value="C:extracellular region"/>
    <property type="evidence" value="ECO:0007669"/>
    <property type="project" value="UniProtKB-SubCell"/>
</dbReference>
<dbReference type="Proteomes" id="UP000268192">
    <property type="component" value="Chromosome"/>
</dbReference>
<evidence type="ECO:0000259" key="5">
    <source>
        <dbReference type="Pfam" id="PF00700"/>
    </source>
</evidence>
<dbReference type="PANTHER" id="PTHR42792:SF1">
    <property type="entry name" value="FLAGELLAR HOOK-ASSOCIATED PROTEIN 3"/>
    <property type="match status" value="1"/>
</dbReference>
<keyword evidence="2 3" id="KW-0975">Bacterial flagellum</keyword>
<feature type="domain" description="Flagellin C-terminal" evidence="5">
    <location>
        <begin position="268"/>
        <end position="350"/>
    </location>
</feature>
<evidence type="ECO:0000256" key="2">
    <source>
        <dbReference type="ARBA" id="ARBA00023143"/>
    </source>
</evidence>
<comment type="subcellular location">
    <subcellularLocation>
        <location evidence="3">Secreted</location>
    </subcellularLocation>
    <subcellularLocation>
        <location evidence="3">Bacterial flagellum</location>
    </subcellularLocation>
</comment>
<dbReference type="NCBIfam" id="NF004669">
    <property type="entry name" value="PRK06008.1"/>
    <property type="match status" value="1"/>
</dbReference>
<dbReference type="AlphaFoldDB" id="A0A3Q8XMP8"/>
<dbReference type="GO" id="GO:0005198">
    <property type="term" value="F:structural molecule activity"/>
    <property type="evidence" value="ECO:0007669"/>
    <property type="project" value="UniProtKB-UniRule"/>
</dbReference>
<evidence type="ECO:0000256" key="1">
    <source>
        <dbReference type="ARBA" id="ARBA00005709"/>
    </source>
</evidence>
<dbReference type="Gene3D" id="1.20.1330.10">
    <property type="entry name" value="f41 fragment of flagellin, N-terminal domain"/>
    <property type="match status" value="1"/>
</dbReference>
<dbReference type="InterPro" id="IPR001492">
    <property type="entry name" value="Flagellin"/>
</dbReference>
<protein>
    <recommendedName>
        <fullName evidence="3">Flagellin</fullName>
    </recommendedName>
</protein>
<keyword evidence="6" id="KW-0969">Cilium</keyword>
<feature type="domain" description="Flagellin N-terminal" evidence="4">
    <location>
        <begin position="6"/>
        <end position="142"/>
    </location>
</feature>
<comment type="function">
    <text evidence="3">Flagellin is the subunit protein which polymerizes to form the filaments of bacterial flagella.</text>
</comment>
<keyword evidence="7" id="KW-1185">Reference proteome</keyword>
<dbReference type="KEGG" id="abaw:D5400_05940"/>
<dbReference type="GO" id="GO:0009288">
    <property type="term" value="C:bacterial-type flagellum"/>
    <property type="evidence" value="ECO:0007669"/>
    <property type="project" value="UniProtKB-SubCell"/>
</dbReference>
<dbReference type="Pfam" id="PF00700">
    <property type="entry name" value="Flagellin_C"/>
    <property type="match status" value="1"/>
</dbReference>
<dbReference type="OrthoDB" id="8004955at2"/>
<dbReference type="RefSeq" id="WP_126008578.1">
    <property type="nucleotide sequence ID" value="NZ_CP032509.1"/>
</dbReference>
<evidence type="ECO:0000313" key="6">
    <source>
        <dbReference type="EMBL" id="AZN70877.1"/>
    </source>
</evidence>
<dbReference type="EMBL" id="CP032509">
    <property type="protein sequence ID" value="AZN70877.1"/>
    <property type="molecule type" value="Genomic_DNA"/>
</dbReference>
<organism evidence="6 7">
    <name type="scientific">Georhizobium profundi</name>
    <dbReference type="NCBI Taxonomy" id="2341112"/>
    <lineage>
        <taxon>Bacteria</taxon>
        <taxon>Pseudomonadati</taxon>
        <taxon>Pseudomonadota</taxon>
        <taxon>Alphaproteobacteria</taxon>
        <taxon>Hyphomicrobiales</taxon>
        <taxon>Rhizobiaceae</taxon>
        <taxon>Georhizobium</taxon>
    </lineage>
</organism>
<name>A0A3Q8XMP8_9HYPH</name>
<keyword evidence="6" id="KW-0966">Cell projection</keyword>
<evidence type="ECO:0000259" key="4">
    <source>
        <dbReference type="Pfam" id="PF00669"/>
    </source>
</evidence>
<accession>A0A3Q8XMP8</accession>
<dbReference type="Pfam" id="PF00669">
    <property type="entry name" value="Flagellin_N"/>
    <property type="match status" value="1"/>
</dbReference>
<sequence>MKTTFVSTSAMQNAVRLAIQRAQSEVTDRQQEVVTNRYADVGLALGSKSTRSISLNREVARIDAVLDTNALVGQRLSSSQVVLGQLSESAQQMLDTLITLSDGENASLVKVAQQTINGALGNFSALANTSNSGEFLFAGVNTDVRPMNDYFAPGSPAKAAFDNLFQSRFGFSQTDPQTETISAADLTNFLDTDVKQMFEGPAWNLNWSSASDTNLTNRINGSEVIQSSTNANNAGFRQFAMAAVVGSELIGGNWNSQARAALSDAVISMAGSAITSVDEQRAELGVAEMRVTKANVSLRTQKDIVAVYIGELEGVDPYEAATRMNTLLTQMEASYSLTARIQQMSLLNFL</sequence>
<dbReference type="InterPro" id="IPR001029">
    <property type="entry name" value="Flagellin_N"/>
</dbReference>
<evidence type="ECO:0000313" key="7">
    <source>
        <dbReference type="Proteomes" id="UP000268192"/>
    </source>
</evidence>
<keyword evidence="3" id="KW-0964">Secreted</keyword>
<gene>
    <name evidence="6" type="ORF">D5400_05940</name>
</gene>